<gene>
    <name evidence="2" type="ORF">E1B28_007241</name>
</gene>
<evidence type="ECO:0000313" key="3">
    <source>
        <dbReference type="Proteomes" id="UP001049176"/>
    </source>
</evidence>
<name>A0A9P7UUQ4_9AGAR</name>
<dbReference type="KEGG" id="more:E1B28_007241"/>
<dbReference type="Proteomes" id="UP001049176">
    <property type="component" value="Chromosome 4"/>
</dbReference>
<dbReference type="RefSeq" id="XP_043010041.1">
    <property type="nucleotide sequence ID" value="XM_043151959.1"/>
</dbReference>
<feature type="compositionally biased region" description="Polar residues" evidence="1">
    <location>
        <begin position="113"/>
        <end position="122"/>
    </location>
</feature>
<dbReference type="GeneID" id="66076317"/>
<accession>A0A9P7UUQ4</accession>
<keyword evidence="3" id="KW-1185">Reference proteome</keyword>
<evidence type="ECO:0000313" key="2">
    <source>
        <dbReference type="EMBL" id="KAG7093571.1"/>
    </source>
</evidence>
<dbReference type="EMBL" id="CM032184">
    <property type="protein sequence ID" value="KAG7093571.1"/>
    <property type="molecule type" value="Genomic_DNA"/>
</dbReference>
<protein>
    <submittedName>
        <fullName evidence="2">Uncharacterized protein</fullName>
    </submittedName>
</protein>
<dbReference type="AlphaFoldDB" id="A0A9P7UUQ4"/>
<feature type="region of interest" description="Disordered" evidence="1">
    <location>
        <begin position="21"/>
        <end position="40"/>
    </location>
</feature>
<reference evidence="2" key="1">
    <citation type="journal article" date="2021" name="Genome Biol. Evol.">
        <title>The assembled and annotated genome of the fairy-ring fungus Marasmius oreades.</title>
        <authorList>
            <person name="Hiltunen M."/>
            <person name="Ament-Velasquez S.L."/>
            <person name="Johannesson H."/>
        </authorList>
    </citation>
    <scope>NUCLEOTIDE SEQUENCE</scope>
    <source>
        <strain evidence="2">03SP1</strain>
    </source>
</reference>
<sequence>MSLPFNLSYIILTPRHVALPGQKVAPGAGASPRKKRSTVSPGRWLGRLVMKTRSFRYRKYKYSTNPVTKPLLEPHAHDADVVDDFLMGGCNETPIRDVHDLDKTDDSGDPNATVGTAVQVGS</sequence>
<organism evidence="2 3">
    <name type="scientific">Marasmius oreades</name>
    <name type="common">fairy-ring Marasmius</name>
    <dbReference type="NCBI Taxonomy" id="181124"/>
    <lineage>
        <taxon>Eukaryota</taxon>
        <taxon>Fungi</taxon>
        <taxon>Dikarya</taxon>
        <taxon>Basidiomycota</taxon>
        <taxon>Agaricomycotina</taxon>
        <taxon>Agaricomycetes</taxon>
        <taxon>Agaricomycetidae</taxon>
        <taxon>Agaricales</taxon>
        <taxon>Marasmiineae</taxon>
        <taxon>Marasmiaceae</taxon>
        <taxon>Marasmius</taxon>
    </lineage>
</organism>
<comment type="caution">
    <text evidence="2">The sequence shown here is derived from an EMBL/GenBank/DDBJ whole genome shotgun (WGS) entry which is preliminary data.</text>
</comment>
<proteinExistence type="predicted"/>
<evidence type="ECO:0000256" key="1">
    <source>
        <dbReference type="SAM" id="MobiDB-lite"/>
    </source>
</evidence>
<dbReference type="OrthoDB" id="2935627at2759"/>
<feature type="region of interest" description="Disordered" evidence="1">
    <location>
        <begin position="99"/>
        <end position="122"/>
    </location>
</feature>